<feature type="domain" description="DUF1664" evidence="1">
    <location>
        <begin position="50"/>
        <end position="111"/>
    </location>
</feature>
<evidence type="ECO:0000313" key="2">
    <source>
        <dbReference type="EMBL" id="KAK1431115.1"/>
    </source>
</evidence>
<dbReference type="PANTHER" id="PTHR46667">
    <property type="entry name" value="OS05G0182700 PROTEIN"/>
    <property type="match status" value="1"/>
</dbReference>
<reference evidence="2" key="1">
    <citation type="journal article" date="2023" name="bioRxiv">
        <title>Improved chromosome-level genome assembly for marigold (Tagetes erecta).</title>
        <authorList>
            <person name="Jiang F."/>
            <person name="Yuan L."/>
            <person name="Wang S."/>
            <person name="Wang H."/>
            <person name="Xu D."/>
            <person name="Wang A."/>
            <person name="Fan W."/>
        </authorList>
    </citation>
    <scope>NUCLEOTIDE SEQUENCE</scope>
    <source>
        <strain evidence="2">WSJ</strain>
        <tissue evidence="2">Leaf</tissue>
    </source>
</reference>
<sequence>MTGVNEIEIQPGKYDSAALAAQIRQLSQEIRELSLSRPVAIFNGNSSSSGGFSSYLMPAAALGAMGYCYMWWKGLSFSDVMFVTKHNMANVVSTVSKQLENVSEALAVNKRVNHSDWRFPLVLGDGLVSGVGKSTLMLQIAGIIAQGKEIGKPAHVLYVLAGSSLPRQVNGVQASRADMIISVLMKQAGLKLQSNAIFLKVVSGATLTETAGGLPVAAAIRSRHVI</sequence>
<evidence type="ECO:0000259" key="1">
    <source>
        <dbReference type="Pfam" id="PF07889"/>
    </source>
</evidence>
<keyword evidence="3" id="KW-1185">Reference proteome</keyword>
<dbReference type="InterPro" id="IPR012458">
    <property type="entry name" value="DUF1664"/>
</dbReference>
<name>A0AAD8NWR5_TARER</name>
<evidence type="ECO:0000313" key="3">
    <source>
        <dbReference type="Proteomes" id="UP001229421"/>
    </source>
</evidence>
<protein>
    <recommendedName>
        <fullName evidence="1">DUF1664 domain-containing protein</fullName>
    </recommendedName>
</protein>
<proteinExistence type="predicted"/>
<dbReference type="Pfam" id="PF07889">
    <property type="entry name" value="DUF1664"/>
    <property type="match status" value="1"/>
</dbReference>
<gene>
    <name evidence="2" type="ORF">QVD17_14356</name>
</gene>
<organism evidence="2 3">
    <name type="scientific">Tagetes erecta</name>
    <name type="common">African marigold</name>
    <dbReference type="NCBI Taxonomy" id="13708"/>
    <lineage>
        <taxon>Eukaryota</taxon>
        <taxon>Viridiplantae</taxon>
        <taxon>Streptophyta</taxon>
        <taxon>Embryophyta</taxon>
        <taxon>Tracheophyta</taxon>
        <taxon>Spermatophyta</taxon>
        <taxon>Magnoliopsida</taxon>
        <taxon>eudicotyledons</taxon>
        <taxon>Gunneridae</taxon>
        <taxon>Pentapetalae</taxon>
        <taxon>asterids</taxon>
        <taxon>campanulids</taxon>
        <taxon>Asterales</taxon>
        <taxon>Asteraceae</taxon>
        <taxon>Asteroideae</taxon>
        <taxon>Heliantheae alliance</taxon>
        <taxon>Tageteae</taxon>
        <taxon>Tagetes</taxon>
    </lineage>
</organism>
<dbReference type="EMBL" id="JAUHHV010000003">
    <property type="protein sequence ID" value="KAK1431115.1"/>
    <property type="molecule type" value="Genomic_DNA"/>
</dbReference>
<comment type="caution">
    <text evidence="2">The sequence shown here is derived from an EMBL/GenBank/DDBJ whole genome shotgun (WGS) entry which is preliminary data.</text>
</comment>
<dbReference type="AlphaFoldDB" id="A0AAD8NWR5"/>
<dbReference type="Proteomes" id="UP001229421">
    <property type="component" value="Unassembled WGS sequence"/>
</dbReference>
<accession>A0AAD8NWR5</accession>
<dbReference type="PANTHER" id="PTHR46667:SF1">
    <property type="entry name" value="OS09G0482740 PROTEIN"/>
    <property type="match status" value="1"/>
</dbReference>